<evidence type="ECO:0000313" key="2">
    <source>
        <dbReference type="EMBL" id="QQZ51409.1"/>
    </source>
</evidence>
<feature type="region of interest" description="Disordered" evidence="1">
    <location>
        <begin position="32"/>
        <end position="52"/>
    </location>
</feature>
<gene>
    <name evidence="2" type="ORF">JKL49_10520</name>
</gene>
<organism evidence="2">
    <name type="scientific">Phenylobacterium glaciei</name>
    <dbReference type="NCBI Taxonomy" id="2803784"/>
    <lineage>
        <taxon>Bacteria</taxon>
        <taxon>Pseudomonadati</taxon>
        <taxon>Pseudomonadota</taxon>
        <taxon>Alphaproteobacteria</taxon>
        <taxon>Caulobacterales</taxon>
        <taxon>Caulobacteraceae</taxon>
        <taxon>Phenylobacterium</taxon>
    </lineage>
</organism>
<sequence length="52" mass="5723">MSSAVDNDLAEIVGLILGREIAPGADLVREDTPGWDRSRISRSSSRWRAPSR</sequence>
<reference evidence="2" key="1">
    <citation type="submission" date="2021-01" db="EMBL/GenBank/DDBJ databases">
        <title>Genome sequence of Phenylobacterium sp. 20VBR1 isolated from a valley glaceir, Ny-Alesund, Svalbard.</title>
        <authorList>
            <person name="Thomas F.A."/>
            <person name="Krishnan K.P."/>
            <person name="Sinha R.K."/>
        </authorList>
    </citation>
    <scope>NUCLEOTIDE SEQUENCE</scope>
    <source>
        <strain evidence="2">20VBR1</strain>
    </source>
</reference>
<protein>
    <submittedName>
        <fullName evidence="2">Uncharacterized protein</fullName>
    </submittedName>
</protein>
<accession>A0A974S9G5</accession>
<proteinExistence type="predicted"/>
<evidence type="ECO:0000256" key="1">
    <source>
        <dbReference type="SAM" id="MobiDB-lite"/>
    </source>
</evidence>
<dbReference type="EMBL" id="CP068570">
    <property type="protein sequence ID" value="QQZ51409.1"/>
    <property type="molecule type" value="Genomic_DNA"/>
</dbReference>
<feature type="compositionally biased region" description="Low complexity" evidence="1">
    <location>
        <begin position="41"/>
        <end position="52"/>
    </location>
</feature>
<name>A0A974S9G5_9CAUL</name>
<dbReference type="AlphaFoldDB" id="A0A974S9G5"/>